<gene>
    <name evidence="2" type="ORF">FD15_GL002157</name>
</gene>
<dbReference type="OrthoDB" id="9813540at2"/>
<keyword evidence="1" id="KW-0812">Transmembrane</keyword>
<feature type="transmembrane region" description="Helical" evidence="1">
    <location>
        <begin position="163"/>
        <end position="187"/>
    </location>
</feature>
<dbReference type="eggNOG" id="COG4684">
    <property type="taxonomic scope" value="Bacteria"/>
</dbReference>
<dbReference type="GO" id="GO:0022857">
    <property type="term" value="F:transmembrane transporter activity"/>
    <property type="evidence" value="ECO:0007669"/>
    <property type="project" value="InterPro"/>
</dbReference>
<evidence type="ECO:0000256" key="1">
    <source>
        <dbReference type="SAM" id="Phobius"/>
    </source>
</evidence>
<keyword evidence="1" id="KW-0472">Membrane</keyword>
<dbReference type="STRING" id="1423806.FD15_GL002157"/>
<protein>
    <recommendedName>
        <fullName evidence="4">Integral membrane protein</fullName>
    </recommendedName>
</protein>
<accession>A0A023CVZ3</accession>
<sequence length="200" mass="21322">MTENRKKIRRITISGIVMAIIIAQSLFPMLGYIPLGVINLTTIHITVIIVGILFGSFEGTIAGTTWGVFSFINAWTRPTSLVQTLVFTNPLVSVVPRIIVGILAAIIFKRLAHFNLAVRAALTAIICSLLNTVLVLGTIYVGYRTPAVAHAYGLKDSSLLGNLLLGVVGTNGIPEALLAAVVVPIIVKALSTALHKNNLD</sequence>
<reference evidence="2 3" key="1">
    <citation type="journal article" date="2015" name="Genome Announc.">
        <title>Expanding the biotechnology potential of lactobacilli through comparative genomics of 213 strains and associated genera.</title>
        <authorList>
            <person name="Sun Z."/>
            <person name="Harris H.M."/>
            <person name="McCann A."/>
            <person name="Guo C."/>
            <person name="Argimon S."/>
            <person name="Zhang W."/>
            <person name="Yang X."/>
            <person name="Jeffery I.B."/>
            <person name="Cooney J.C."/>
            <person name="Kagawa T.F."/>
            <person name="Liu W."/>
            <person name="Song Y."/>
            <person name="Salvetti E."/>
            <person name="Wrobel A."/>
            <person name="Rasinkangas P."/>
            <person name="Parkhill J."/>
            <person name="Rea M.C."/>
            <person name="O'Sullivan O."/>
            <person name="Ritari J."/>
            <person name="Douillard F.P."/>
            <person name="Paul Ross R."/>
            <person name="Yang R."/>
            <person name="Briner A.E."/>
            <person name="Felis G.E."/>
            <person name="de Vos W.M."/>
            <person name="Barrangou R."/>
            <person name="Klaenhammer T.R."/>
            <person name="Caufield P.W."/>
            <person name="Cui Y."/>
            <person name="Zhang H."/>
            <person name="O'Toole P.W."/>
        </authorList>
    </citation>
    <scope>NUCLEOTIDE SEQUENCE [LARGE SCALE GENOMIC DNA]</scope>
    <source>
        <strain evidence="2 3">DSM 21376</strain>
    </source>
</reference>
<feature type="transmembrane region" description="Helical" evidence="1">
    <location>
        <begin position="61"/>
        <end position="78"/>
    </location>
</feature>
<feature type="transmembrane region" description="Helical" evidence="1">
    <location>
        <begin position="90"/>
        <end position="108"/>
    </location>
</feature>
<dbReference type="RefSeq" id="WP_034987171.1">
    <property type="nucleotide sequence ID" value="NZ_AYZF01000017.1"/>
</dbReference>
<evidence type="ECO:0000313" key="2">
    <source>
        <dbReference type="EMBL" id="KRN05594.1"/>
    </source>
</evidence>
<keyword evidence="1" id="KW-1133">Transmembrane helix</keyword>
<dbReference type="Pfam" id="PF12822">
    <property type="entry name" value="ECF_trnsprt"/>
    <property type="match status" value="1"/>
</dbReference>
<dbReference type="InterPro" id="IPR024529">
    <property type="entry name" value="ECF_trnsprt_substrate-spec"/>
</dbReference>
<evidence type="ECO:0008006" key="4">
    <source>
        <dbReference type="Google" id="ProtNLM"/>
    </source>
</evidence>
<feature type="transmembrane region" description="Helical" evidence="1">
    <location>
        <begin position="120"/>
        <end position="143"/>
    </location>
</feature>
<dbReference type="EMBL" id="AYZF01000017">
    <property type="protein sequence ID" value="KRN05594.1"/>
    <property type="molecule type" value="Genomic_DNA"/>
</dbReference>
<dbReference type="PATRIC" id="fig|1423806.3.peg.2201"/>
<comment type="caution">
    <text evidence="2">The sequence shown here is derived from an EMBL/GenBank/DDBJ whole genome shotgun (WGS) entry which is preliminary data.</text>
</comment>
<name>A0A023CVZ3_9LACO</name>
<dbReference type="Proteomes" id="UP000050961">
    <property type="component" value="Unassembled WGS sequence"/>
</dbReference>
<organism evidence="2 3">
    <name type="scientific">Liquorilactobacillus sucicola DSM 21376 = JCM 15457</name>
    <dbReference type="NCBI Taxonomy" id="1423806"/>
    <lineage>
        <taxon>Bacteria</taxon>
        <taxon>Bacillati</taxon>
        <taxon>Bacillota</taxon>
        <taxon>Bacilli</taxon>
        <taxon>Lactobacillales</taxon>
        <taxon>Lactobacillaceae</taxon>
        <taxon>Liquorilactobacillus</taxon>
    </lineage>
</organism>
<evidence type="ECO:0000313" key="3">
    <source>
        <dbReference type="Proteomes" id="UP000050961"/>
    </source>
</evidence>
<dbReference type="Gene3D" id="1.10.1760.20">
    <property type="match status" value="1"/>
</dbReference>
<feature type="transmembrane region" description="Helical" evidence="1">
    <location>
        <begin position="12"/>
        <end position="30"/>
    </location>
</feature>
<proteinExistence type="predicted"/>
<keyword evidence="3" id="KW-1185">Reference proteome</keyword>
<dbReference type="AlphaFoldDB" id="A0A023CVZ3"/>